<dbReference type="RefSeq" id="WP_182529212.1">
    <property type="nucleotide sequence ID" value="NZ_JACGXL010000001.1"/>
</dbReference>
<dbReference type="Proteomes" id="UP000550401">
    <property type="component" value="Unassembled WGS sequence"/>
</dbReference>
<organism evidence="1 2">
    <name type="scientific">Dokdonella fugitiva</name>
    <dbReference type="NCBI Taxonomy" id="328517"/>
    <lineage>
        <taxon>Bacteria</taxon>
        <taxon>Pseudomonadati</taxon>
        <taxon>Pseudomonadota</taxon>
        <taxon>Gammaproteobacteria</taxon>
        <taxon>Lysobacterales</taxon>
        <taxon>Rhodanobacteraceae</taxon>
        <taxon>Dokdonella</taxon>
    </lineage>
</organism>
<name>A0A839EWF0_9GAMM</name>
<dbReference type="EMBL" id="JACGXL010000001">
    <property type="protein sequence ID" value="MBA8886102.1"/>
    <property type="molecule type" value="Genomic_DNA"/>
</dbReference>
<comment type="caution">
    <text evidence="1">The sequence shown here is derived from an EMBL/GenBank/DDBJ whole genome shotgun (WGS) entry which is preliminary data.</text>
</comment>
<reference evidence="1 2" key="1">
    <citation type="submission" date="2020-07" db="EMBL/GenBank/DDBJ databases">
        <title>Genomic Encyclopedia of Type Strains, Phase IV (KMG-V): Genome sequencing to study the core and pangenomes of soil and plant-associated prokaryotes.</title>
        <authorList>
            <person name="Whitman W."/>
        </authorList>
    </citation>
    <scope>NUCLEOTIDE SEQUENCE [LARGE SCALE GENOMIC DNA]</scope>
    <source>
        <strain evidence="1 2">RH2WT43</strain>
    </source>
</reference>
<gene>
    <name evidence="1" type="ORF">FHW12_000293</name>
</gene>
<sequence>MNSKSTNNESPAALSFARDDIVLHKKTQHTYRVLGRCIIEATLADCYMYRGSDGRTWIRPAAEMEDGRFVLIESTAPGASESRGSVPDGFVLVPREATEAMCDAGNEGAAPYMVDAKLLWSQMLAAAPTPPAVSNGEPTSGHWMMAFAEQYDRIGDADCTTDFNDLERRARELARSAAAKGEG</sequence>
<dbReference type="AlphaFoldDB" id="A0A839EWF0"/>
<protein>
    <recommendedName>
        <fullName evidence="3">DUF1653 domain-containing protein</fullName>
    </recommendedName>
</protein>
<accession>A0A839EWF0</accession>
<evidence type="ECO:0000313" key="1">
    <source>
        <dbReference type="EMBL" id="MBA8886102.1"/>
    </source>
</evidence>
<keyword evidence="2" id="KW-1185">Reference proteome</keyword>
<evidence type="ECO:0008006" key="3">
    <source>
        <dbReference type="Google" id="ProtNLM"/>
    </source>
</evidence>
<evidence type="ECO:0000313" key="2">
    <source>
        <dbReference type="Proteomes" id="UP000550401"/>
    </source>
</evidence>
<proteinExistence type="predicted"/>